<keyword evidence="8" id="KW-0624">Polysaccharide degradation</keyword>
<dbReference type="UniPathway" id="UPA00164"/>
<evidence type="ECO:0000256" key="4">
    <source>
        <dbReference type="ARBA" id="ARBA00023001"/>
    </source>
</evidence>
<dbReference type="GO" id="GO:0008422">
    <property type="term" value="F:beta-glucosidase activity"/>
    <property type="evidence" value="ECO:0007669"/>
    <property type="project" value="TreeGrafter"/>
</dbReference>
<comment type="caution">
    <text evidence="13">The sequence shown here is derived from an EMBL/GenBank/DDBJ whole genome shotgun (WGS) entry which is preliminary data.</text>
</comment>
<evidence type="ECO:0000256" key="2">
    <source>
        <dbReference type="ARBA" id="ARBA00022729"/>
    </source>
</evidence>
<dbReference type="STRING" id="2656787.A0A370TZC6"/>
<dbReference type="SUPFAM" id="SSF51445">
    <property type="entry name" value="(Trans)glycosidases"/>
    <property type="match status" value="1"/>
</dbReference>
<dbReference type="Pfam" id="PF00150">
    <property type="entry name" value="Cellulase"/>
    <property type="match status" value="1"/>
</dbReference>
<dbReference type="InterPro" id="IPR001547">
    <property type="entry name" value="Glyco_hydro_5"/>
</dbReference>
<keyword evidence="2 10" id="KW-0732">Signal</keyword>
<evidence type="ECO:0000259" key="12">
    <source>
        <dbReference type="Pfam" id="PF03442"/>
    </source>
</evidence>
<comment type="similarity">
    <text evidence="1 9">Belongs to the glycosyl hydrolase 5 (cellulase A) family.</text>
</comment>
<reference evidence="13 14" key="1">
    <citation type="journal article" date="2018" name="IMA Fungus">
        <title>IMA Genome-F 9: Draft genome sequence of Annulohypoxylon stygium, Aspergillus mulundensis, Berkeleyomyces basicola (syn. Thielaviopsis basicola), Ceratocystis smalleyi, two Cercospora beticola strains, Coleophoma cylindrospora, Fusarium fracticaudum, Phialophora cf. hyalina, and Morchella septimelata.</title>
        <authorList>
            <person name="Wingfield B.D."/>
            <person name="Bills G.F."/>
            <person name="Dong Y."/>
            <person name="Huang W."/>
            <person name="Nel W.J."/>
            <person name="Swalarsk-Parry B.S."/>
            <person name="Vaghefi N."/>
            <person name="Wilken P.M."/>
            <person name="An Z."/>
            <person name="de Beer Z.W."/>
            <person name="De Vos L."/>
            <person name="Chen L."/>
            <person name="Duong T.A."/>
            <person name="Gao Y."/>
            <person name="Hammerbacher A."/>
            <person name="Kikkert J.R."/>
            <person name="Li Y."/>
            <person name="Li H."/>
            <person name="Li K."/>
            <person name="Li Q."/>
            <person name="Liu X."/>
            <person name="Ma X."/>
            <person name="Naidoo K."/>
            <person name="Pethybridge S.J."/>
            <person name="Sun J."/>
            <person name="Steenkamp E.T."/>
            <person name="van der Nest M.A."/>
            <person name="van Wyk S."/>
            <person name="Wingfield M.J."/>
            <person name="Xiong C."/>
            <person name="Yue Q."/>
            <person name="Zhang X."/>
        </authorList>
    </citation>
    <scope>NUCLEOTIDE SEQUENCE [LARGE SCALE GENOMIC DNA]</scope>
    <source>
        <strain evidence="13 14">BP 5553</strain>
    </source>
</reference>
<dbReference type="InterPro" id="IPR013783">
    <property type="entry name" value="Ig-like_fold"/>
</dbReference>
<evidence type="ECO:0000313" key="14">
    <source>
        <dbReference type="Proteomes" id="UP000254866"/>
    </source>
</evidence>
<dbReference type="OrthoDB" id="412536at2759"/>
<evidence type="ECO:0000256" key="10">
    <source>
        <dbReference type="SAM" id="SignalP"/>
    </source>
</evidence>
<dbReference type="InterPro" id="IPR016282">
    <property type="entry name" value="Glyco_hydro_5_endoGlcnase_B"/>
</dbReference>
<evidence type="ECO:0008006" key="15">
    <source>
        <dbReference type="Google" id="ProtNLM"/>
    </source>
</evidence>
<dbReference type="AlphaFoldDB" id="A0A370TZC6"/>
<feature type="domain" description="Carbohydrate binding X2" evidence="12">
    <location>
        <begin position="374"/>
        <end position="463"/>
    </location>
</feature>
<name>A0A370TZC6_9HELO</name>
<keyword evidence="14" id="KW-1185">Reference proteome</keyword>
<dbReference type="GO" id="GO:0005576">
    <property type="term" value="C:extracellular region"/>
    <property type="evidence" value="ECO:0007669"/>
    <property type="project" value="TreeGrafter"/>
</dbReference>
<dbReference type="InterPro" id="IPR014756">
    <property type="entry name" value="Ig_E-set"/>
</dbReference>
<dbReference type="GO" id="GO:0005978">
    <property type="term" value="P:glycogen biosynthetic process"/>
    <property type="evidence" value="ECO:0007669"/>
    <property type="project" value="UniProtKB-UniPathway"/>
</dbReference>
<dbReference type="GO" id="GO:0009986">
    <property type="term" value="C:cell surface"/>
    <property type="evidence" value="ECO:0007669"/>
    <property type="project" value="TreeGrafter"/>
</dbReference>
<evidence type="ECO:0000256" key="3">
    <source>
        <dbReference type="ARBA" id="ARBA00022801"/>
    </source>
</evidence>
<feature type="domain" description="Glycoside hydrolase family 5" evidence="11">
    <location>
        <begin position="59"/>
        <end position="332"/>
    </location>
</feature>
<dbReference type="RefSeq" id="XP_031873542.1">
    <property type="nucleotide sequence ID" value="XM_032009488.1"/>
</dbReference>
<dbReference type="InterPro" id="IPR017853">
    <property type="entry name" value="GH"/>
</dbReference>
<sequence>MQKSWALHLLAVLAKATSVAAAPPSPRAQACTSSFDPITASAAFAALNPGWNAGNTLDGIPNEDSWGNSPLQLATLTQIQAKGFNSVRIPVTWAYHFDDESPTWNVNKVWMNRVETVVDQALSLGLSVVLNVHHDSWVWADPSVSNANTTMIKEKFSRLWAQIGTRFACKSSKLIFEPLNEPAGSEKAHADLVNNLNGLFLEAINQAGGHNPSRVVSLSGLGMSMDKTEMWFVRPTTYPNQPWGLQFHYYSPYDFIFSAWGKTIWGSDEDKAAVDQEFALFKGNFTNIPAFVGEWDASVTSTETAGRWKYFDYFIRTCNKYGYSSIIWDNGGDFYNRNAAALYDPATGDILVNAVKGISNTLADSTEDASATSQTSSAYIFHKFGDPVVAQSTDYLLNGNTFKSITNSAGKALDSSQYSMSSTGKLTLSATYLQTLYTSEAAAGTKETLTLKFSAGASLSLQIVQYSTPTISQSAFKIDTSTDLHIPITYQGLPKVAAVKALLEDGTYLADDWTQYLGPLQQARWTYGSWGFDKSTFSIYVSGLTALKNAGKTVTLTLEFFPRIQGQNSVNITFTQ</sequence>
<dbReference type="InterPro" id="IPR005102">
    <property type="entry name" value="Carbo-bd_X2"/>
</dbReference>
<dbReference type="PIRSF" id="PIRSF001043">
    <property type="entry name" value="Endoglucanase_B"/>
    <property type="match status" value="1"/>
</dbReference>
<dbReference type="SUPFAM" id="SSF81296">
    <property type="entry name" value="E set domains"/>
    <property type="match status" value="1"/>
</dbReference>
<dbReference type="Gene3D" id="3.20.20.80">
    <property type="entry name" value="Glycosidases"/>
    <property type="match status" value="1"/>
</dbReference>
<evidence type="ECO:0000313" key="13">
    <source>
        <dbReference type="EMBL" id="RDL40886.1"/>
    </source>
</evidence>
<evidence type="ECO:0000259" key="11">
    <source>
        <dbReference type="Pfam" id="PF00150"/>
    </source>
</evidence>
<accession>A0A370TZC6</accession>
<feature type="signal peptide" evidence="10">
    <location>
        <begin position="1"/>
        <end position="21"/>
    </location>
</feature>
<protein>
    <recommendedName>
        <fullName evidence="15">(Trans)glycosidase</fullName>
    </recommendedName>
</protein>
<keyword evidence="6 9" id="KW-0326">Glycosidase</keyword>
<keyword evidence="4" id="KW-0136">Cellulose degradation</keyword>
<gene>
    <name evidence="13" type="ORF">BP5553_00865</name>
</gene>
<evidence type="ECO:0000256" key="6">
    <source>
        <dbReference type="ARBA" id="ARBA00023295"/>
    </source>
</evidence>
<organism evidence="13 14">
    <name type="scientific">Venustampulla echinocandica</name>
    <dbReference type="NCBI Taxonomy" id="2656787"/>
    <lineage>
        <taxon>Eukaryota</taxon>
        <taxon>Fungi</taxon>
        <taxon>Dikarya</taxon>
        <taxon>Ascomycota</taxon>
        <taxon>Pezizomycotina</taxon>
        <taxon>Leotiomycetes</taxon>
        <taxon>Helotiales</taxon>
        <taxon>Pleuroascaceae</taxon>
        <taxon>Venustampulla</taxon>
    </lineage>
</organism>
<proteinExistence type="inferred from homology"/>
<evidence type="ECO:0000256" key="1">
    <source>
        <dbReference type="ARBA" id="ARBA00005641"/>
    </source>
</evidence>
<dbReference type="PANTHER" id="PTHR31297">
    <property type="entry name" value="GLUCAN ENDO-1,6-BETA-GLUCOSIDASE B"/>
    <property type="match status" value="1"/>
</dbReference>
<evidence type="ECO:0000256" key="5">
    <source>
        <dbReference type="ARBA" id="ARBA00023277"/>
    </source>
</evidence>
<dbReference type="Gene3D" id="2.60.40.10">
    <property type="entry name" value="Immunoglobulins"/>
    <property type="match status" value="1"/>
</dbReference>
<dbReference type="GO" id="GO:0071555">
    <property type="term" value="P:cell wall organization"/>
    <property type="evidence" value="ECO:0007669"/>
    <property type="project" value="UniProtKB-KW"/>
</dbReference>
<keyword evidence="3 9" id="KW-0378">Hydrolase</keyword>
<dbReference type="GO" id="GO:0030245">
    <property type="term" value="P:cellulose catabolic process"/>
    <property type="evidence" value="ECO:0007669"/>
    <property type="project" value="UniProtKB-KW"/>
</dbReference>
<dbReference type="InterPro" id="IPR050386">
    <property type="entry name" value="Glycosyl_hydrolase_5"/>
</dbReference>
<dbReference type="Pfam" id="PF03442">
    <property type="entry name" value="CBM_X2"/>
    <property type="match status" value="1"/>
</dbReference>
<evidence type="ECO:0000256" key="7">
    <source>
        <dbReference type="ARBA" id="ARBA00023316"/>
    </source>
</evidence>
<dbReference type="PANTHER" id="PTHR31297:SF41">
    <property type="entry name" value="ENDOGLUCANASE, PUTATIVE (AFU_ORTHOLOGUE AFUA_5G01830)-RELATED"/>
    <property type="match status" value="1"/>
</dbReference>
<dbReference type="GeneID" id="43593714"/>
<evidence type="ECO:0000256" key="9">
    <source>
        <dbReference type="RuleBase" id="RU361153"/>
    </source>
</evidence>
<evidence type="ECO:0000256" key="8">
    <source>
        <dbReference type="ARBA" id="ARBA00023326"/>
    </source>
</evidence>
<keyword evidence="5" id="KW-0119">Carbohydrate metabolism</keyword>
<feature type="chain" id="PRO_5017010341" description="(Trans)glycosidase" evidence="10">
    <location>
        <begin position="22"/>
        <end position="576"/>
    </location>
</feature>
<dbReference type="EMBL" id="NPIC01000001">
    <property type="protein sequence ID" value="RDL40886.1"/>
    <property type="molecule type" value="Genomic_DNA"/>
</dbReference>
<keyword evidence="7" id="KW-0961">Cell wall biogenesis/degradation</keyword>
<dbReference type="Proteomes" id="UP000254866">
    <property type="component" value="Unassembled WGS sequence"/>
</dbReference>